<accession>A0AAF0WUC4</accession>
<evidence type="ECO:0000256" key="1">
    <source>
        <dbReference type="ARBA" id="ARBA00004123"/>
    </source>
</evidence>
<dbReference type="Pfam" id="PF02362">
    <property type="entry name" value="B3"/>
    <property type="match status" value="1"/>
</dbReference>
<keyword evidence="2" id="KW-0805">Transcription regulation</keyword>
<comment type="subcellular location">
    <subcellularLocation>
        <location evidence="1">Nucleus</location>
    </subcellularLocation>
</comment>
<feature type="domain" description="TF-B3" evidence="6">
    <location>
        <begin position="126"/>
        <end position="217"/>
    </location>
</feature>
<keyword evidence="4" id="KW-0804">Transcription</keyword>
<dbReference type="AlphaFoldDB" id="A0AAF0WUC4"/>
<keyword evidence="5" id="KW-0539">Nucleus</keyword>
<gene>
    <name evidence="7" type="ORF">DCAR_0415564</name>
</gene>
<dbReference type="Gene3D" id="2.40.330.10">
    <property type="entry name" value="DNA-binding pseudobarrel domain"/>
    <property type="match status" value="1"/>
</dbReference>
<dbReference type="InterPro" id="IPR015300">
    <property type="entry name" value="DNA-bd_pseudobarrel_sf"/>
</dbReference>
<dbReference type="SMART" id="SM01019">
    <property type="entry name" value="B3"/>
    <property type="match status" value="1"/>
</dbReference>
<dbReference type="EMBL" id="CP093346">
    <property type="protein sequence ID" value="WOG96230.1"/>
    <property type="molecule type" value="Genomic_DNA"/>
</dbReference>
<keyword evidence="3" id="KW-0238">DNA-binding</keyword>
<evidence type="ECO:0000256" key="2">
    <source>
        <dbReference type="ARBA" id="ARBA00023015"/>
    </source>
</evidence>
<evidence type="ECO:0000313" key="8">
    <source>
        <dbReference type="Proteomes" id="UP000077755"/>
    </source>
</evidence>
<dbReference type="Proteomes" id="UP000077755">
    <property type="component" value="Chromosome 4"/>
</dbReference>
<sequence length="265" mass="29962">MGTNANASSYEELRRKRVEENKKKLEELKLNQLAQSLKPISVSSVKKPRIPQQAAVMLPVRRSSRVAELPPPTYKEVPLEPLGRPRSYGGKRDLLSRVYASDKDRQYALEKAKELQSGLASETPSFVKPMLQSHVTGGFWLGLPQHFCNGHLPKYDEIMTLVDEEGNEWPTKYLDRKNGLSGGWKGFAVDHDLVDGDALVFQLIKPTKFQFNLNGPAFCVKLFLSTLFVFPETPDKTLFSPYLKKINCSNRRLVSTPSIHFKCPV</sequence>
<protein>
    <recommendedName>
        <fullName evidence="6">TF-B3 domain-containing protein</fullName>
    </recommendedName>
</protein>
<evidence type="ECO:0000313" key="7">
    <source>
        <dbReference type="EMBL" id="WOG96230.1"/>
    </source>
</evidence>
<name>A0AAF0WUC4_DAUCS</name>
<dbReference type="PANTHER" id="PTHR31391">
    <property type="entry name" value="B3 DOMAIN-CONTAINING PROTEIN OS11G0197600-RELATED"/>
    <property type="match status" value="1"/>
</dbReference>
<dbReference type="InterPro" id="IPR003340">
    <property type="entry name" value="B3_DNA-bd"/>
</dbReference>
<dbReference type="GO" id="GO:0005634">
    <property type="term" value="C:nucleus"/>
    <property type="evidence" value="ECO:0007669"/>
    <property type="project" value="UniProtKB-SubCell"/>
</dbReference>
<evidence type="ECO:0000256" key="3">
    <source>
        <dbReference type="ARBA" id="ARBA00023125"/>
    </source>
</evidence>
<proteinExistence type="predicted"/>
<evidence type="ECO:0000256" key="4">
    <source>
        <dbReference type="ARBA" id="ARBA00023163"/>
    </source>
</evidence>
<evidence type="ECO:0000259" key="6">
    <source>
        <dbReference type="PROSITE" id="PS50863"/>
    </source>
</evidence>
<evidence type="ECO:0000256" key="5">
    <source>
        <dbReference type="ARBA" id="ARBA00023242"/>
    </source>
</evidence>
<reference evidence="7" key="1">
    <citation type="journal article" date="2016" name="Nat. Genet.">
        <title>A high-quality carrot genome assembly provides new insights into carotenoid accumulation and asterid genome evolution.</title>
        <authorList>
            <person name="Iorizzo M."/>
            <person name="Ellison S."/>
            <person name="Senalik D."/>
            <person name="Zeng P."/>
            <person name="Satapoomin P."/>
            <person name="Huang J."/>
            <person name="Bowman M."/>
            <person name="Iovene M."/>
            <person name="Sanseverino W."/>
            <person name="Cavagnaro P."/>
            <person name="Yildiz M."/>
            <person name="Macko-Podgorni A."/>
            <person name="Moranska E."/>
            <person name="Grzebelus E."/>
            <person name="Grzebelus D."/>
            <person name="Ashrafi H."/>
            <person name="Zheng Z."/>
            <person name="Cheng S."/>
            <person name="Spooner D."/>
            <person name="Van Deynze A."/>
            <person name="Simon P."/>
        </authorList>
    </citation>
    <scope>NUCLEOTIDE SEQUENCE</scope>
    <source>
        <tissue evidence="7">Leaf</tissue>
    </source>
</reference>
<reference evidence="7" key="2">
    <citation type="submission" date="2022-03" db="EMBL/GenBank/DDBJ databases">
        <title>Draft title - Genomic analysis of global carrot germplasm unveils the trajectory of domestication and the origin of high carotenoid orange carrot.</title>
        <authorList>
            <person name="Iorizzo M."/>
            <person name="Ellison S."/>
            <person name="Senalik D."/>
            <person name="Macko-Podgorni A."/>
            <person name="Grzebelus D."/>
            <person name="Bostan H."/>
            <person name="Rolling W."/>
            <person name="Curaba J."/>
            <person name="Simon P."/>
        </authorList>
    </citation>
    <scope>NUCLEOTIDE SEQUENCE</scope>
    <source>
        <tissue evidence="7">Leaf</tissue>
    </source>
</reference>
<dbReference type="CDD" id="cd10017">
    <property type="entry name" value="B3_DNA"/>
    <property type="match status" value="1"/>
</dbReference>
<dbReference type="PROSITE" id="PS50863">
    <property type="entry name" value="B3"/>
    <property type="match status" value="1"/>
</dbReference>
<dbReference type="SUPFAM" id="SSF101936">
    <property type="entry name" value="DNA-binding pseudobarrel domain"/>
    <property type="match status" value="1"/>
</dbReference>
<dbReference type="GO" id="GO:0003677">
    <property type="term" value="F:DNA binding"/>
    <property type="evidence" value="ECO:0007669"/>
    <property type="project" value="UniProtKB-KW"/>
</dbReference>
<dbReference type="InterPro" id="IPR044837">
    <property type="entry name" value="REM16-like"/>
</dbReference>
<dbReference type="PANTHER" id="PTHR31391:SF99">
    <property type="entry name" value="B3 DOMAIN-CONTAINING PROTEIN OS06G0194400"/>
    <property type="match status" value="1"/>
</dbReference>
<keyword evidence="8" id="KW-1185">Reference proteome</keyword>
<organism evidence="7 8">
    <name type="scientific">Daucus carota subsp. sativus</name>
    <name type="common">Carrot</name>
    <dbReference type="NCBI Taxonomy" id="79200"/>
    <lineage>
        <taxon>Eukaryota</taxon>
        <taxon>Viridiplantae</taxon>
        <taxon>Streptophyta</taxon>
        <taxon>Embryophyta</taxon>
        <taxon>Tracheophyta</taxon>
        <taxon>Spermatophyta</taxon>
        <taxon>Magnoliopsida</taxon>
        <taxon>eudicotyledons</taxon>
        <taxon>Gunneridae</taxon>
        <taxon>Pentapetalae</taxon>
        <taxon>asterids</taxon>
        <taxon>campanulids</taxon>
        <taxon>Apiales</taxon>
        <taxon>Apiaceae</taxon>
        <taxon>Apioideae</taxon>
        <taxon>Scandiceae</taxon>
        <taxon>Daucinae</taxon>
        <taxon>Daucus</taxon>
        <taxon>Daucus sect. Daucus</taxon>
    </lineage>
</organism>